<dbReference type="AlphaFoldDB" id="A0A151ALD3"/>
<reference evidence="1 2" key="1">
    <citation type="submission" date="2016-02" db="EMBL/GenBank/DDBJ databases">
        <title>Genome sequence of Clostridium colicanis DSM 13634.</title>
        <authorList>
            <person name="Poehlein A."/>
            <person name="Daniel R."/>
        </authorList>
    </citation>
    <scope>NUCLEOTIDE SEQUENCE [LARGE SCALE GENOMIC DNA]</scope>
    <source>
        <strain evidence="1 2">DSM 13634</strain>
    </source>
</reference>
<dbReference type="EMBL" id="LTBB01000012">
    <property type="protein sequence ID" value="KYH28197.1"/>
    <property type="molecule type" value="Genomic_DNA"/>
</dbReference>
<proteinExistence type="predicted"/>
<gene>
    <name evidence="1" type="ORF">CLCOL_21500</name>
</gene>
<evidence type="ECO:0000313" key="2">
    <source>
        <dbReference type="Proteomes" id="UP000075374"/>
    </source>
</evidence>
<keyword evidence="2" id="KW-1185">Reference proteome</keyword>
<dbReference type="RefSeq" id="WP_165815328.1">
    <property type="nucleotide sequence ID" value="NZ_LTBB01000012.1"/>
</dbReference>
<sequence>MKNFIKNYFKKSIEKIAKENEKTFGNTSKLDCCGLNKPNDGNKGANTQNK</sequence>
<comment type="caution">
    <text evidence="1">The sequence shown here is derived from an EMBL/GenBank/DDBJ whole genome shotgun (WGS) entry which is preliminary data.</text>
</comment>
<dbReference type="PATRIC" id="fig|1121305.3.peg.2151"/>
<organism evidence="1 2">
    <name type="scientific">Clostridium colicanis DSM 13634</name>
    <dbReference type="NCBI Taxonomy" id="1121305"/>
    <lineage>
        <taxon>Bacteria</taxon>
        <taxon>Bacillati</taxon>
        <taxon>Bacillota</taxon>
        <taxon>Clostridia</taxon>
        <taxon>Eubacteriales</taxon>
        <taxon>Clostridiaceae</taxon>
        <taxon>Clostridium</taxon>
    </lineage>
</organism>
<evidence type="ECO:0000313" key="1">
    <source>
        <dbReference type="EMBL" id="KYH28197.1"/>
    </source>
</evidence>
<accession>A0A151ALD3</accession>
<dbReference type="Proteomes" id="UP000075374">
    <property type="component" value="Unassembled WGS sequence"/>
</dbReference>
<name>A0A151ALD3_9CLOT</name>
<dbReference type="NCBIfam" id="NF040898">
    <property type="entry name" value="CC_mini_metal"/>
    <property type="match status" value="1"/>
</dbReference>
<protein>
    <submittedName>
        <fullName evidence="1">Uncharacterized protein</fullName>
    </submittedName>
</protein>